<gene>
    <name evidence="2" type="ORF">PVAP13_8KG307400</name>
</gene>
<evidence type="ECO:0000259" key="1">
    <source>
        <dbReference type="Pfam" id="PF03478"/>
    </source>
</evidence>
<dbReference type="Proteomes" id="UP000823388">
    <property type="component" value="Chromosome 8K"/>
</dbReference>
<dbReference type="AlphaFoldDB" id="A0A8T0PL63"/>
<reference evidence="2" key="1">
    <citation type="submission" date="2020-05" db="EMBL/GenBank/DDBJ databases">
        <title>WGS assembly of Panicum virgatum.</title>
        <authorList>
            <person name="Lovell J.T."/>
            <person name="Jenkins J."/>
            <person name="Shu S."/>
            <person name="Juenger T.E."/>
            <person name="Schmutz J."/>
        </authorList>
    </citation>
    <scope>NUCLEOTIDE SEQUENCE</scope>
    <source>
        <strain evidence="2">AP13</strain>
    </source>
</reference>
<dbReference type="Gene3D" id="1.20.1280.50">
    <property type="match status" value="1"/>
</dbReference>
<dbReference type="Pfam" id="PF03478">
    <property type="entry name" value="Beta-prop_KIB1-4"/>
    <property type="match status" value="1"/>
</dbReference>
<organism evidence="2 3">
    <name type="scientific">Panicum virgatum</name>
    <name type="common">Blackwell switchgrass</name>
    <dbReference type="NCBI Taxonomy" id="38727"/>
    <lineage>
        <taxon>Eukaryota</taxon>
        <taxon>Viridiplantae</taxon>
        <taxon>Streptophyta</taxon>
        <taxon>Embryophyta</taxon>
        <taxon>Tracheophyta</taxon>
        <taxon>Spermatophyta</taxon>
        <taxon>Magnoliopsida</taxon>
        <taxon>Liliopsida</taxon>
        <taxon>Poales</taxon>
        <taxon>Poaceae</taxon>
        <taxon>PACMAD clade</taxon>
        <taxon>Panicoideae</taxon>
        <taxon>Panicodae</taxon>
        <taxon>Paniceae</taxon>
        <taxon>Panicinae</taxon>
        <taxon>Panicum</taxon>
        <taxon>Panicum sect. Hiantes</taxon>
    </lineage>
</organism>
<evidence type="ECO:0000313" key="2">
    <source>
        <dbReference type="EMBL" id="KAG2563001.1"/>
    </source>
</evidence>
<proteinExistence type="predicted"/>
<dbReference type="PANTHER" id="PTHR33110:SF42">
    <property type="entry name" value="F-BOX DOMAIN-CONTAINING PROTEIN"/>
    <property type="match status" value="1"/>
</dbReference>
<protein>
    <recommendedName>
        <fullName evidence="1">KIB1-4 beta-propeller domain-containing protein</fullName>
    </recommendedName>
</protein>
<evidence type="ECO:0000313" key="3">
    <source>
        <dbReference type="Proteomes" id="UP000823388"/>
    </source>
</evidence>
<sequence>MDCRRAPLPLAAVAQARCSTKCVPGLPASETPRLDDASELEAQRRPWADLPADILGVVVGRLALAEDRARLRSVCHAWRAAARHHRRAPPPLPLLVLSDFSFSGFRAEGTLTGARRRVPLPPQTEAAEAGSDDVRCVGSFDGWLVGAERDTSRGVGDLRCFLMNAFSRDVVVRLPPPPAAAAHPDDARSRSLPIANGGGSDVVMNCAINAAECAMSFRKVVLSSSPQPGISGCVVAAISMIEDATKLALWRPGMKSWCVCHGSCVPKFTDVIFCQGKLYMLSCGELTTDLFSLGLSEDDDDSGLIVSRIDCREIEWPEVTDGYHQNWSMVEWRGKLLIVATYTSDVDAEIWQGIVEVRVFEASLSTDPVRFTEIKSLDGDCVFISPCNSKAFRSCQCDGVEDDRIYFIDGYLPPDKNARPFDKFVYNMKEGTMAPFAADIPEDKLQAPDGMLMHPTWLFPPE</sequence>
<feature type="domain" description="KIB1-4 beta-propeller" evidence="1">
    <location>
        <begin position="130"/>
        <end position="427"/>
    </location>
</feature>
<dbReference type="InterPro" id="IPR005174">
    <property type="entry name" value="KIB1-4_b-propeller"/>
</dbReference>
<comment type="caution">
    <text evidence="2">The sequence shown here is derived from an EMBL/GenBank/DDBJ whole genome shotgun (WGS) entry which is preliminary data.</text>
</comment>
<dbReference type="OrthoDB" id="642536at2759"/>
<dbReference type="PANTHER" id="PTHR33110">
    <property type="entry name" value="F-BOX/KELCH-REPEAT PROTEIN-RELATED"/>
    <property type="match status" value="1"/>
</dbReference>
<dbReference type="InterPro" id="IPR036047">
    <property type="entry name" value="F-box-like_dom_sf"/>
</dbReference>
<dbReference type="EMBL" id="CM029051">
    <property type="protein sequence ID" value="KAG2563001.1"/>
    <property type="molecule type" value="Genomic_DNA"/>
</dbReference>
<accession>A0A8T0PL63</accession>
<dbReference type="SUPFAM" id="SSF81383">
    <property type="entry name" value="F-box domain"/>
    <property type="match status" value="1"/>
</dbReference>
<name>A0A8T0PL63_PANVG</name>
<keyword evidence="3" id="KW-1185">Reference proteome</keyword>